<accession>A0A5N5IBK2</accession>
<keyword evidence="1" id="KW-0479">Metal-binding</keyword>
<sequence length="132" mass="14498">MPQRGRGSEGRTNATMIMQVAVVLCLMLHLEYTHAAPQAVGDSSGWTFNSDSWPNGKHFRAGDVLLFNYDPNLHNVVAVDRGGYSSCTTPSGAKVFRSSKDRVRLGRGQNYFICSFPGHCESGMKVAINCVW</sequence>
<evidence type="ECO:0000256" key="3">
    <source>
        <dbReference type="ARBA" id="ARBA00023157"/>
    </source>
</evidence>
<evidence type="ECO:0000256" key="2">
    <source>
        <dbReference type="ARBA" id="ARBA00023008"/>
    </source>
</evidence>
<name>A0A5N5IBK2_9ROSA</name>
<evidence type="ECO:0000313" key="8">
    <source>
        <dbReference type="EMBL" id="KAB2635110.1"/>
    </source>
</evidence>
<dbReference type="SUPFAM" id="SSF49503">
    <property type="entry name" value="Cupredoxins"/>
    <property type="match status" value="1"/>
</dbReference>
<dbReference type="InterPro" id="IPR039391">
    <property type="entry name" value="Phytocyanin-like"/>
</dbReference>
<evidence type="ECO:0000256" key="6">
    <source>
        <dbReference type="SAM" id="SignalP"/>
    </source>
</evidence>
<keyword evidence="3" id="KW-1015">Disulfide bond</keyword>
<evidence type="ECO:0000259" key="7">
    <source>
        <dbReference type="PROSITE" id="PS51485"/>
    </source>
</evidence>
<dbReference type="CDD" id="cd11013">
    <property type="entry name" value="Plantacyanin"/>
    <property type="match status" value="1"/>
</dbReference>
<evidence type="ECO:0000256" key="5">
    <source>
        <dbReference type="ARBA" id="ARBA00082491"/>
    </source>
</evidence>
<dbReference type="EMBL" id="SMOL01000004">
    <property type="protein sequence ID" value="KAB2635110.1"/>
    <property type="molecule type" value="Genomic_DNA"/>
</dbReference>
<dbReference type="FunFam" id="2.60.40.420:FF:000013">
    <property type="entry name" value="basic blue protein-like"/>
    <property type="match status" value="1"/>
</dbReference>
<protein>
    <recommendedName>
        <fullName evidence="4">Basic blue protein</fullName>
    </recommendedName>
    <alternativeName>
        <fullName evidence="5">Plantacyanin</fullName>
    </alternativeName>
</protein>
<feature type="domain" description="Phytocyanin" evidence="7">
    <location>
        <begin position="36"/>
        <end position="132"/>
    </location>
</feature>
<dbReference type="PROSITE" id="PS51485">
    <property type="entry name" value="PHYTOCYANIN"/>
    <property type="match status" value="1"/>
</dbReference>
<reference evidence="8 9" key="1">
    <citation type="submission" date="2019-09" db="EMBL/GenBank/DDBJ databases">
        <authorList>
            <person name="Ou C."/>
        </authorList>
    </citation>
    <scope>NUCLEOTIDE SEQUENCE [LARGE SCALE GENOMIC DNA]</scope>
    <source>
        <strain evidence="8">S2</strain>
        <tissue evidence="8">Leaf</tissue>
    </source>
</reference>
<dbReference type="AlphaFoldDB" id="A0A5N5IBK2"/>
<keyword evidence="9" id="KW-1185">Reference proteome</keyword>
<dbReference type="PROSITE" id="PS00196">
    <property type="entry name" value="COPPER_BLUE"/>
    <property type="match status" value="1"/>
</dbReference>
<keyword evidence="2" id="KW-0186">Copper</keyword>
<gene>
    <name evidence="8" type="ORF">D8674_025644</name>
</gene>
<dbReference type="InterPro" id="IPR028871">
    <property type="entry name" value="BlueCu_1_BS"/>
</dbReference>
<dbReference type="GO" id="GO:0005886">
    <property type="term" value="C:plasma membrane"/>
    <property type="evidence" value="ECO:0007669"/>
    <property type="project" value="TreeGrafter"/>
</dbReference>
<dbReference type="InterPro" id="IPR003245">
    <property type="entry name" value="Phytocyanin_dom"/>
</dbReference>
<proteinExistence type="predicted"/>
<dbReference type="Proteomes" id="UP000327157">
    <property type="component" value="Chromosome 5"/>
</dbReference>
<dbReference type="InterPro" id="IPR008972">
    <property type="entry name" value="Cupredoxin"/>
</dbReference>
<evidence type="ECO:0000256" key="1">
    <source>
        <dbReference type="ARBA" id="ARBA00022723"/>
    </source>
</evidence>
<dbReference type="PANTHER" id="PTHR33021:SF424">
    <property type="entry name" value="BASIC BLUE PROTEIN"/>
    <property type="match status" value="1"/>
</dbReference>
<keyword evidence="6" id="KW-0732">Signal</keyword>
<feature type="signal peptide" evidence="6">
    <location>
        <begin position="1"/>
        <end position="35"/>
    </location>
</feature>
<evidence type="ECO:0000313" key="9">
    <source>
        <dbReference type="Proteomes" id="UP000327157"/>
    </source>
</evidence>
<dbReference type="PANTHER" id="PTHR33021">
    <property type="entry name" value="BLUE COPPER PROTEIN"/>
    <property type="match status" value="1"/>
</dbReference>
<evidence type="ECO:0000256" key="4">
    <source>
        <dbReference type="ARBA" id="ARBA00071970"/>
    </source>
</evidence>
<comment type="caution">
    <text evidence="8">The sequence shown here is derived from an EMBL/GenBank/DDBJ whole genome shotgun (WGS) entry which is preliminary data.</text>
</comment>
<reference evidence="9" key="2">
    <citation type="submission" date="2019-10" db="EMBL/GenBank/DDBJ databases">
        <title>A de novo genome assembly of a pear dwarfing rootstock.</title>
        <authorList>
            <person name="Wang F."/>
            <person name="Wang J."/>
            <person name="Li S."/>
            <person name="Zhang Y."/>
            <person name="Fang M."/>
            <person name="Ma L."/>
            <person name="Zhao Y."/>
            <person name="Jiang S."/>
        </authorList>
    </citation>
    <scope>NUCLEOTIDE SEQUENCE [LARGE SCALE GENOMIC DNA]</scope>
</reference>
<organism evidence="8 9">
    <name type="scientific">Pyrus ussuriensis x Pyrus communis</name>
    <dbReference type="NCBI Taxonomy" id="2448454"/>
    <lineage>
        <taxon>Eukaryota</taxon>
        <taxon>Viridiplantae</taxon>
        <taxon>Streptophyta</taxon>
        <taxon>Embryophyta</taxon>
        <taxon>Tracheophyta</taxon>
        <taxon>Spermatophyta</taxon>
        <taxon>Magnoliopsida</taxon>
        <taxon>eudicotyledons</taxon>
        <taxon>Gunneridae</taxon>
        <taxon>Pentapetalae</taxon>
        <taxon>rosids</taxon>
        <taxon>fabids</taxon>
        <taxon>Rosales</taxon>
        <taxon>Rosaceae</taxon>
        <taxon>Amygdaloideae</taxon>
        <taxon>Maleae</taxon>
        <taxon>Pyrus</taxon>
    </lineage>
</organism>
<reference evidence="8 9" key="3">
    <citation type="submission" date="2019-11" db="EMBL/GenBank/DDBJ databases">
        <title>A de novo genome assembly of a pear dwarfing rootstock.</title>
        <authorList>
            <person name="Wang F."/>
            <person name="Wang J."/>
            <person name="Li S."/>
            <person name="Zhang Y."/>
            <person name="Fang M."/>
            <person name="Ma L."/>
            <person name="Zhao Y."/>
            <person name="Jiang S."/>
        </authorList>
    </citation>
    <scope>NUCLEOTIDE SEQUENCE [LARGE SCALE GENOMIC DNA]</scope>
    <source>
        <strain evidence="8">S2</strain>
        <tissue evidence="8">Leaf</tissue>
    </source>
</reference>
<dbReference type="OrthoDB" id="2011645at2759"/>
<dbReference type="GO" id="GO:0009055">
    <property type="term" value="F:electron transfer activity"/>
    <property type="evidence" value="ECO:0007669"/>
    <property type="project" value="InterPro"/>
</dbReference>
<dbReference type="Pfam" id="PF02298">
    <property type="entry name" value="Cu_bind_like"/>
    <property type="match status" value="1"/>
</dbReference>
<dbReference type="GO" id="GO:0046872">
    <property type="term" value="F:metal ion binding"/>
    <property type="evidence" value="ECO:0007669"/>
    <property type="project" value="UniProtKB-KW"/>
</dbReference>
<feature type="chain" id="PRO_5024282021" description="Basic blue protein" evidence="6">
    <location>
        <begin position="36"/>
        <end position="132"/>
    </location>
</feature>
<dbReference type="Gene3D" id="2.60.40.420">
    <property type="entry name" value="Cupredoxins - blue copper proteins"/>
    <property type="match status" value="1"/>
</dbReference>
<dbReference type="InterPro" id="IPR041844">
    <property type="entry name" value="Plantacyanin"/>
</dbReference>